<accession>A0A2H1IKR6</accession>
<reference evidence="1 2" key="1">
    <citation type="submission" date="2017-03" db="EMBL/GenBank/DDBJ databases">
        <authorList>
            <person name="Afonso C.L."/>
            <person name="Miller P.J."/>
            <person name="Scott M.A."/>
            <person name="Spackman E."/>
            <person name="Goraichik I."/>
            <person name="Dimitrov K.M."/>
            <person name="Suarez D.L."/>
            <person name="Swayne D.E."/>
        </authorList>
    </citation>
    <scope>NUCLEOTIDE SEQUENCE [LARGE SCALE GENOMIC DNA]</scope>
    <source>
        <strain evidence="1 2">Mu101</strain>
    </source>
</reference>
<proteinExistence type="predicted"/>
<sequence length="252" mass="29498">MRHEHEAAMSDARSAAEEARRQILERITASVEVWENKMLLGDWASSLTYGFNSPTPVVEERIRAAMFDTSKWLLERDWPSEFSAVREAFDRLGEVLRAINAHVNESFEWSERRIWQLKRNHKLNPRTREVYEKLAAEFQLNCTLTWCLTIELSKAANLVIRAVREEIDPFYRFDEGVLLTTDVESIFDTRLVRLEYRDHHWGSQFPAIDLDQWRAMINAEVEKRELGRPDNVNPYEMLAIIGNQPSTESEAD</sequence>
<evidence type="ECO:0000313" key="1">
    <source>
        <dbReference type="EMBL" id="SMX75736.1"/>
    </source>
</evidence>
<organism evidence="1 2">
    <name type="scientific">Brevibacterium linens</name>
    <dbReference type="NCBI Taxonomy" id="1703"/>
    <lineage>
        <taxon>Bacteria</taxon>
        <taxon>Bacillati</taxon>
        <taxon>Actinomycetota</taxon>
        <taxon>Actinomycetes</taxon>
        <taxon>Micrococcales</taxon>
        <taxon>Brevibacteriaceae</taxon>
        <taxon>Brevibacterium</taxon>
    </lineage>
</organism>
<dbReference type="EMBL" id="FXZA01000004">
    <property type="protein sequence ID" value="SMX75736.1"/>
    <property type="molecule type" value="Genomic_DNA"/>
</dbReference>
<dbReference type="AlphaFoldDB" id="A0A2H1IKR6"/>
<protein>
    <submittedName>
        <fullName evidence="1">Uncharacterized protein</fullName>
    </submittedName>
</protein>
<dbReference type="Proteomes" id="UP000234498">
    <property type="component" value="Unassembled WGS sequence"/>
</dbReference>
<evidence type="ECO:0000313" key="2">
    <source>
        <dbReference type="Proteomes" id="UP000234498"/>
    </source>
</evidence>
<name>A0A2H1IKR6_BRELN</name>
<gene>
    <name evidence="1" type="ORF">BLIN101_01300</name>
</gene>